<feature type="transmembrane region" description="Helical" evidence="4">
    <location>
        <begin position="35"/>
        <end position="53"/>
    </location>
</feature>
<dbReference type="eggNOG" id="KOG3770">
    <property type="taxonomic scope" value="Eukaryota"/>
</dbReference>
<dbReference type="HOGENOM" id="CLU_014743_2_0_1"/>
<dbReference type="Proteomes" id="UP000002605">
    <property type="component" value="Chromosome 5"/>
</dbReference>
<keyword evidence="4" id="KW-0812">Transmembrane</keyword>
<dbReference type="AlphaFoldDB" id="B9WGZ6"/>
<feature type="compositionally biased region" description="Gly residues" evidence="3">
    <location>
        <begin position="753"/>
        <end position="763"/>
    </location>
</feature>
<protein>
    <submittedName>
        <fullName evidence="6">Acid sphingomyelin phosphodiesterase, putative</fullName>
    </submittedName>
</protein>
<evidence type="ECO:0000256" key="4">
    <source>
        <dbReference type="SAM" id="Phobius"/>
    </source>
</evidence>
<keyword evidence="4" id="KW-1133">Transmembrane helix</keyword>
<dbReference type="RefSeq" id="XP_002420359.1">
    <property type="nucleotide sequence ID" value="XM_002420314.1"/>
</dbReference>
<feature type="region of interest" description="Disordered" evidence="3">
    <location>
        <begin position="717"/>
        <end position="774"/>
    </location>
</feature>
<dbReference type="PANTHER" id="PTHR10340:SF27">
    <property type="entry name" value="ACL091CP"/>
    <property type="match status" value="1"/>
</dbReference>
<proteinExistence type="predicted"/>
<dbReference type="InterPro" id="IPR041805">
    <property type="entry name" value="ASMase/PPN1_MPP"/>
</dbReference>
<dbReference type="OrthoDB" id="282973at2759"/>
<dbReference type="SUPFAM" id="SSF56300">
    <property type="entry name" value="Metallo-dependent phosphatases"/>
    <property type="match status" value="1"/>
</dbReference>
<dbReference type="GeneID" id="8048330"/>
<sequence length="820" mass="94530">MCGGRKNKNNQTNKKKKEEGKIQNFTKSVAKLQKMIQSIIIILFSIYQFIYSYNEHIINYYPPTELAISDEEIVNRAIQELHNIDAANDLNECMTCKTRLQVAKFISLTRPDLVPQIFSTWCVESGYDEIQCHMNYGYPSEDYCTMGNDFTKMVSLMNPSGLDGDYFCYYHDNNCGILPETPLVDMSRLWPSKPRNYLPPDNSGETFHVLHISDINLQSDYKMFAEANCTQSLCCSPHCRNLQNSAPNFNENLEGGYFDSSYSRNHFEKGSYMDITKIKKPTWRPARQFGEYSCDSPTLLLNSTMQGIRDLHQNHLSFEFALFTGGTVDHSDRSFMSKNKNIMSQDISYRILKHYLDTVDVIPTFGTRDIFPMNQLPQKNLTENSNSYQWQFDFLADLWSELGWIDHESSKQIRYSQIGYSLITSRGLKIICLNSNVWNVKNLYTFWEVLSIDSFGIWKFLIEELIESERIHQRVWIVAHLPTNHQSLPLPTKVFAQIMERFSPQVIAAIFFGHIQVDTFMIQYGGDGTDNKELEKAINHAIVGPSISPYSGVNPAWRYYAIDSKSFSVVNAFTYYTKLDNTFINDGAEPVWEFGYSARDVYDPEQMWPMEWCLNTEWWHHVSEKIKKVPEMDLMYQRLETRWFSQNEFDSNSYCKVTSFTMEAKKQCMLTGDQDDYVEPKQPNDYVPFIHVGSKIEYIDKQVAYPPEVEEEVEVDVEEEEEEFESEEVDEDYQPGKKLGTKGNNTNVDQGLNDGGGGEGGGGGDKKNKGKGGLIGKEIEEQNYTVANDNSLISRFQRKPQGKSLGLKIKNRHRVPIAQL</sequence>
<keyword evidence="2" id="KW-0325">Glycoprotein</keyword>
<dbReference type="InterPro" id="IPR029052">
    <property type="entry name" value="Metallo-depent_PP-like"/>
</dbReference>
<keyword evidence="4" id="KW-0472">Membrane</keyword>
<evidence type="ECO:0000313" key="5">
    <source>
        <dbReference type="CGD" id="CAL0000162332"/>
    </source>
</evidence>
<dbReference type="KEGG" id="cdu:CD36_50530"/>
<reference evidence="6 7" key="1">
    <citation type="journal article" date="2009" name="Genome Res.">
        <title>Comparative genomics of the fungal pathogens Candida dubliniensis and Candida albicans.</title>
        <authorList>
            <person name="Jackson A.P."/>
            <person name="Gamble J.A."/>
            <person name="Yeomans T."/>
            <person name="Moran G.P."/>
            <person name="Saunders D."/>
            <person name="Harris D."/>
            <person name="Aslett M."/>
            <person name="Barrell J.F."/>
            <person name="Butler G."/>
            <person name="Citiulo F."/>
            <person name="Coleman D.C."/>
            <person name="de Groot P.W.J."/>
            <person name="Goodwin T.J."/>
            <person name="Quail M.A."/>
            <person name="McQuillan J."/>
            <person name="Munro C.A."/>
            <person name="Pain A."/>
            <person name="Poulter R.T."/>
            <person name="Rajandream M.A."/>
            <person name="Renauld H."/>
            <person name="Spiering M.J."/>
            <person name="Tivey A."/>
            <person name="Gow N.A.R."/>
            <person name="Barrell B."/>
            <person name="Sullivan D.J."/>
            <person name="Berriman M."/>
        </authorList>
    </citation>
    <scope>NUCLEOTIDE SEQUENCE [LARGE SCALE GENOMIC DNA]</scope>
    <source>
        <strain evidence="7">CD36 / ATCC MYA-646 / CBS 7987 / NCPF 3949 / NRRL Y-17841</strain>
    </source>
</reference>
<accession>B9WGZ6</accession>
<dbReference type="PANTHER" id="PTHR10340">
    <property type="entry name" value="SPHINGOMYELIN PHOSPHODIESTERASE"/>
    <property type="match status" value="1"/>
</dbReference>
<evidence type="ECO:0000256" key="3">
    <source>
        <dbReference type="SAM" id="MobiDB-lite"/>
    </source>
</evidence>
<dbReference type="GO" id="GO:0008081">
    <property type="term" value="F:phosphoric diester hydrolase activity"/>
    <property type="evidence" value="ECO:0007669"/>
    <property type="project" value="TreeGrafter"/>
</dbReference>
<evidence type="ECO:0000313" key="6">
    <source>
        <dbReference type="EMBL" id="CAX41435.1"/>
    </source>
</evidence>
<dbReference type="VEuPathDB" id="FungiDB:CD36_50530"/>
<dbReference type="CGD" id="CAL0000162332">
    <property type="gene designation" value="Cd36_50530"/>
</dbReference>
<name>B9WGZ6_CANDC</name>
<feature type="compositionally biased region" description="Acidic residues" evidence="3">
    <location>
        <begin position="717"/>
        <end position="733"/>
    </location>
</feature>
<keyword evidence="1" id="KW-0378">Hydrolase</keyword>
<keyword evidence="7" id="KW-1185">Reference proteome</keyword>
<dbReference type="CDD" id="cd00842">
    <property type="entry name" value="MPP_ASMase"/>
    <property type="match status" value="1"/>
</dbReference>
<dbReference type="EMBL" id="FM992692">
    <property type="protein sequence ID" value="CAX41435.1"/>
    <property type="molecule type" value="Genomic_DNA"/>
</dbReference>
<evidence type="ECO:0000256" key="2">
    <source>
        <dbReference type="ARBA" id="ARBA00023180"/>
    </source>
</evidence>
<evidence type="ECO:0000256" key="1">
    <source>
        <dbReference type="ARBA" id="ARBA00022801"/>
    </source>
</evidence>
<organism evidence="6 7">
    <name type="scientific">Candida dubliniensis (strain CD36 / ATCC MYA-646 / CBS 7987 / NCPF 3949 / NRRL Y-17841)</name>
    <name type="common">Yeast</name>
    <dbReference type="NCBI Taxonomy" id="573826"/>
    <lineage>
        <taxon>Eukaryota</taxon>
        <taxon>Fungi</taxon>
        <taxon>Dikarya</taxon>
        <taxon>Ascomycota</taxon>
        <taxon>Saccharomycotina</taxon>
        <taxon>Pichiomycetes</taxon>
        <taxon>Debaryomycetaceae</taxon>
        <taxon>Candida/Lodderomyces clade</taxon>
        <taxon>Candida</taxon>
    </lineage>
</organism>
<gene>
    <name evidence="5" type="ordered locus">Cd36_50530</name>
    <name evidence="6" type="ORF">CD36_50530</name>
</gene>
<evidence type="ECO:0000313" key="7">
    <source>
        <dbReference type="Proteomes" id="UP000002605"/>
    </source>
</evidence>